<evidence type="ECO:0000313" key="6">
    <source>
        <dbReference type="Proteomes" id="UP001596230"/>
    </source>
</evidence>
<dbReference type="Gene3D" id="3.30.450.90">
    <property type="match status" value="1"/>
</dbReference>
<name>A0ABW1W315_9GAMM</name>
<dbReference type="InterPro" id="IPR003593">
    <property type="entry name" value="AAA+_ATPase"/>
</dbReference>
<sequence>MIPPSLDNLCRQIPACILSLDATQLRLAVTALPAEEMIESLRFTSQRQVSFEFWPLARIEAFRQQPDSAPSPPAAGPPESGNIPEIAGQLLDLAVRLRASDIHIEPTPQGIRARLRIDGILTPCPLALPCPANSLIARFKILAGVDIAENRLPQDGQLSGESGGERQSFRLSTLPTQFGEKVVLRRLQTLSTALTPAELGLDPEALAQLLAVLQQPQGMILVTGPTGSGKTFTLYSLLNALNTPDKNLSTVEDPIEMTLPGINQTQINTRAGLDFARILRALLRQDPDVIMIGEIRDNETADIAVKAAQTGHLVFSTLHTNSTPEAVTRLRQMGIAGYLLAASLRLVIAQRLVRRLCRHCRRLADDKLPCPPGLQRPAIPHWLAGGCDHCFGGYYGRFAIFEILAVTGDLHQAIAANVSSQELKVIASRQGMQPLFVSGLNAVSRAETSWAEVLRVTGGTDE</sequence>
<protein>
    <submittedName>
        <fullName evidence="5">ATPase, T2SS/T4P/T4SS family</fullName>
    </submittedName>
</protein>
<keyword evidence="2" id="KW-0547">Nucleotide-binding</keyword>
<evidence type="ECO:0000259" key="4">
    <source>
        <dbReference type="PROSITE" id="PS00662"/>
    </source>
</evidence>
<dbReference type="PANTHER" id="PTHR30258:SF1">
    <property type="entry name" value="PROTEIN TRANSPORT PROTEIN HOFB HOMOLOG"/>
    <property type="match status" value="1"/>
</dbReference>
<evidence type="ECO:0000313" key="5">
    <source>
        <dbReference type="EMBL" id="MFC6379152.1"/>
    </source>
</evidence>
<evidence type="ECO:0000256" key="2">
    <source>
        <dbReference type="ARBA" id="ARBA00022741"/>
    </source>
</evidence>
<dbReference type="Pfam" id="PF00437">
    <property type="entry name" value="T2SSE"/>
    <property type="match status" value="1"/>
</dbReference>
<dbReference type="PROSITE" id="PS00662">
    <property type="entry name" value="T2SP_E"/>
    <property type="match status" value="1"/>
</dbReference>
<reference evidence="6" key="1">
    <citation type="journal article" date="2019" name="Int. J. Syst. Evol. Microbiol.">
        <title>The Global Catalogue of Microorganisms (GCM) 10K type strain sequencing project: providing services to taxonomists for standard genome sequencing and annotation.</title>
        <authorList>
            <consortium name="The Broad Institute Genomics Platform"/>
            <consortium name="The Broad Institute Genome Sequencing Center for Infectious Disease"/>
            <person name="Wu L."/>
            <person name="Ma J."/>
        </authorList>
    </citation>
    <scope>NUCLEOTIDE SEQUENCE [LARGE SCALE GENOMIC DNA]</scope>
    <source>
        <strain evidence="6">CGMCC 1.18518</strain>
    </source>
</reference>
<evidence type="ECO:0000256" key="1">
    <source>
        <dbReference type="ARBA" id="ARBA00006611"/>
    </source>
</evidence>
<gene>
    <name evidence="5" type="ORF">ACFP9W_13940</name>
</gene>
<dbReference type="InterPro" id="IPR001482">
    <property type="entry name" value="T2SS/T4SS_dom"/>
</dbReference>
<accession>A0ABW1W315</accession>
<dbReference type="Gene3D" id="3.40.50.300">
    <property type="entry name" value="P-loop containing nucleotide triphosphate hydrolases"/>
    <property type="match status" value="1"/>
</dbReference>
<feature type="domain" description="Bacterial type II secretion system protein E" evidence="4">
    <location>
        <begin position="283"/>
        <end position="297"/>
    </location>
</feature>
<organism evidence="5 6">
    <name type="scientific">Tatumella terrea</name>
    <dbReference type="NCBI Taxonomy" id="419007"/>
    <lineage>
        <taxon>Bacteria</taxon>
        <taxon>Pseudomonadati</taxon>
        <taxon>Pseudomonadota</taxon>
        <taxon>Gammaproteobacteria</taxon>
        <taxon>Enterobacterales</taxon>
        <taxon>Erwiniaceae</taxon>
        <taxon>Tatumella</taxon>
    </lineage>
</organism>
<dbReference type="EMBL" id="JBHSUB010000015">
    <property type="protein sequence ID" value="MFC6379152.1"/>
    <property type="molecule type" value="Genomic_DNA"/>
</dbReference>
<dbReference type="RefSeq" id="WP_385953159.1">
    <property type="nucleotide sequence ID" value="NZ_JBHSUB010000015.1"/>
</dbReference>
<comment type="caution">
    <text evidence="5">The sequence shown here is derived from an EMBL/GenBank/DDBJ whole genome shotgun (WGS) entry which is preliminary data.</text>
</comment>
<keyword evidence="6" id="KW-1185">Reference proteome</keyword>
<keyword evidence="3" id="KW-0067">ATP-binding</keyword>
<dbReference type="PANTHER" id="PTHR30258">
    <property type="entry name" value="TYPE II SECRETION SYSTEM PROTEIN GSPE-RELATED"/>
    <property type="match status" value="1"/>
</dbReference>
<dbReference type="Proteomes" id="UP001596230">
    <property type="component" value="Unassembled WGS sequence"/>
</dbReference>
<dbReference type="InterPro" id="IPR027417">
    <property type="entry name" value="P-loop_NTPase"/>
</dbReference>
<proteinExistence type="inferred from homology"/>
<evidence type="ECO:0000256" key="3">
    <source>
        <dbReference type="ARBA" id="ARBA00022840"/>
    </source>
</evidence>
<dbReference type="SUPFAM" id="SSF52540">
    <property type="entry name" value="P-loop containing nucleoside triphosphate hydrolases"/>
    <property type="match status" value="1"/>
</dbReference>
<dbReference type="CDD" id="cd01129">
    <property type="entry name" value="PulE-GspE-like"/>
    <property type="match status" value="1"/>
</dbReference>
<comment type="similarity">
    <text evidence="1">Belongs to the GSP E family.</text>
</comment>
<dbReference type="SMART" id="SM00382">
    <property type="entry name" value="AAA"/>
    <property type="match status" value="1"/>
</dbReference>